<dbReference type="Pfam" id="PF14949">
    <property type="entry name" value="ARF7EP_C"/>
    <property type="match status" value="1"/>
</dbReference>
<evidence type="ECO:0000313" key="5">
    <source>
        <dbReference type="WBParaSite" id="HNAJ_0001025701-mRNA-1"/>
    </source>
</evidence>
<dbReference type="Proteomes" id="UP000278807">
    <property type="component" value="Unassembled WGS sequence"/>
</dbReference>
<feature type="compositionally biased region" description="Basic residues" evidence="1">
    <location>
        <begin position="164"/>
        <end position="174"/>
    </location>
</feature>
<evidence type="ECO:0000256" key="1">
    <source>
        <dbReference type="SAM" id="MobiDB-lite"/>
    </source>
</evidence>
<evidence type="ECO:0000313" key="4">
    <source>
        <dbReference type="Proteomes" id="UP000278807"/>
    </source>
</evidence>
<feature type="region of interest" description="Disordered" evidence="1">
    <location>
        <begin position="238"/>
        <end position="262"/>
    </location>
</feature>
<dbReference type="OrthoDB" id="5984406at2759"/>
<protein>
    <submittedName>
        <fullName evidence="5">ARF7EP_C domain-containing protein</fullName>
    </submittedName>
</protein>
<name>A0A0R3TRN3_RODNA</name>
<accession>A0A0R3TRN3</accession>
<reference evidence="3 4" key="2">
    <citation type="submission" date="2018-11" db="EMBL/GenBank/DDBJ databases">
        <authorList>
            <consortium name="Pathogen Informatics"/>
        </authorList>
    </citation>
    <scope>NUCLEOTIDE SEQUENCE [LARGE SCALE GENOMIC DNA]</scope>
</reference>
<sequence>TEEPAIPEVAVGSSEHQVIKTETSTSEADLCASLQACITSTSPSHALKSYRDNLTSAYSLEDTASIGKTSVVIRKPTGVDKPATGLAAIKVEGPIDVSSESIPPTSSDHEIPADTAEMKCNSENATQVIPSEISTPTAIEYFESTQPSPTPTDSSISTLGGGDKKKKKKKKQVCRKTTASSPEINTPLVHPASPSPTPNLPSISAELNRLKFTNPGKMNEEISFTWNHGNVTRGFRRQHTQTASTNSSVNGSETTDSASINWTQEEGYMARGHVKQMEMHDQLCRTNSFDPPLYDSRGLILATMEDRCDCMRLGCPGCFLPCRRCHKTKCGPLCRILRNFQYEQACLAIYTYTVVELVLVVAEVYL</sequence>
<dbReference type="AlphaFoldDB" id="A0A0R3TRN3"/>
<feature type="compositionally biased region" description="Polar residues" evidence="1">
    <location>
        <begin position="175"/>
        <end position="184"/>
    </location>
</feature>
<reference evidence="5" key="1">
    <citation type="submission" date="2017-02" db="UniProtKB">
        <authorList>
            <consortium name="WormBaseParasite"/>
        </authorList>
    </citation>
    <scope>IDENTIFICATION</scope>
</reference>
<gene>
    <name evidence="3" type="ORF">HNAJ_LOCUS10252</name>
</gene>
<proteinExistence type="predicted"/>
<organism evidence="5">
    <name type="scientific">Rodentolepis nana</name>
    <name type="common">Dwarf tapeworm</name>
    <name type="synonym">Hymenolepis nana</name>
    <dbReference type="NCBI Taxonomy" id="102285"/>
    <lineage>
        <taxon>Eukaryota</taxon>
        <taxon>Metazoa</taxon>
        <taxon>Spiralia</taxon>
        <taxon>Lophotrochozoa</taxon>
        <taxon>Platyhelminthes</taxon>
        <taxon>Cestoda</taxon>
        <taxon>Eucestoda</taxon>
        <taxon>Cyclophyllidea</taxon>
        <taxon>Hymenolepididae</taxon>
        <taxon>Rodentolepis</taxon>
    </lineage>
</organism>
<feature type="compositionally biased region" description="Low complexity" evidence="1">
    <location>
        <begin position="144"/>
        <end position="158"/>
    </location>
</feature>
<feature type="domain" description="ARF7 effector protein C-terminal" evidence="2">
    <location>
        <begin position="271"/>
        <end position="344"/>
    </location>
</feature>
<feature type="region of interest" description="Disordered" evidence="1">
    <location>
        <begin position="143"/>
        <end position="202"/>
    </location>
</feature>
<dbReference type="InterPro" id="IPR029264">
    <property type="entry name" value="ARF7EP_C"/>
</dbReference>
<dbReference type="PANTHER" id="PTHR46536:SF3">
    <property type="entry name" value="ARF7 EFFECTOR PROTEIN C-TERMINAL DOMAIN-CONTAINING PROTEIN"/>
    <property type="match status" value="1"/>
</dbReference>
<dbReference type="PANTHER" id="PTHR46536">
    <property type="entry name" value="ARL14 EFFECTOR PROTEIN"/>
    <property type="match status" value="1"/>
</dbReference>
<feature type="compositionally biased region" description="Polar residues" evidence="1">
    <location>
        <begin position="240"/>
        <end position="262"/>
    </location>
</feature>
<dbReference type="WBParaSite" id="HNAJ_0001025701-mRNA-1">
    <property type="protein sequence ID" value="HNAJ_0001025701-mRNA-1"/>
    <property type="gene ID" value="HNAJ_0001025701"/>
</dbReference>
<evidence type="ECO:0000259" key="2">
    <source>
        <dbReference type="Pfam" id="PF14949"/>
    </source>
</evidence>
<dbReference type="EMBL" id="UZAE01012952">
    <property type="protein sequence ID" value="VDO07529.1"/>
    <property type="molecule type" value="Genomic_DNA"/>
</dbReference>
<evidence type="ECO:0000313" key="3">
    <source>
        <dbReference type="EMBL" id="VDO07529.1"/>
    </source>
</evidence>
<keyword evidence="4" id="KW-1185">Reference proteome</keyword>
<dbReference type="STRING" id="102285.A0A0R3TRN3"/>